<dbReference type="EMBL" id="CP048020">
    <property type="protein sequence ID" value="QHX43557.1"/>
    <property type="molecule type" value="Genomic_DNA"/>
</dbReference>
<evidence type="ECO:0000256" key="6">
    <source>
        <dbReference type="SAM" id="Phobius"/>
    </source>
</evidence>
<dbReference type="PANTHER" id="PTHR37820">
    <property type="entry name" value="CELL DIVISION PROTEIN DIVIB"/>
    <property type="match status" value="1"/>
</dbReference>
<organism evidence="8 9">
    <name type="scientific">Treponema vincentii</name>
    <dbReference type="NCBI Taxonomy" id="69710"/>
    <lineage>
        <taxon>Bacteria</taxon>
        <taxon>Pseudomonadati</taxon>
        <taxon>Spirochaetota</taxon>
        <taxon>Spirochaetia</taxon>
        <taxon>Spirochaetales</taxon>
        <taxon>Treponemataceae</taxon>
        <taxon>Treponema</taxon>
    </lineage>
</organism>
<dbReference type="GO" id="GO:0005886">
    <property type="term" value="C:plasma membrane"/>
    <property type="evidence" value="ECO:0007669"/>
    <property type="project" value="TreeGrafter"/>
</dbReference>
<dbReference type="RefSeq" id="WP_162663872.1">
    <property type="nucleotide sequence ID" value="NZ_CP048020.1"/>
</dbReference>
<feature type="transmembrane region" description="Helical" evidence="6">
    <location>
        <begin position="30"/>
        <end position="51"/>
    </location>
</feature>
<evidence type="ECO:0000256" key="4">
    <source>
        <dbReference type="ARBA" id="ARBA00022989"/>
    </source>
</evidence>
<dbReference type="GO" id="GO:0051301">
    <property type="term" value="P:cell division"/>
    <property type="evidence" value="ECO:0007669"/>
    <property type="project" value="UniProtKB-KW"/>
</dbReference>
<dbReference type="Proteomes" id="UP000464374">
    <property type="component" value="Chromosome"/>
</dbReference>
<dbReference type="AlphaFoldDB" id="A0A6P1Y1A3"/>
<accession>A0A6P1Y1A3</accession>
<keyword evidence="4 6" id="KW-1133">Transmembrane helix</keyword>
<evidence type="ECO:0000256" key="3">
    <source>
        <dbReference type="ARBA" id="ARBA00022692"/>
    </source>
</evidence>
<dbReference type="KEGG" id="trz:GWP43_09030"/>
<evidence type="ECO:0000256" key="1">
    <source>
        <dbReference type="ARBA" id="ARBA00022475"/>
    </source>
</evidence>
<feature type="domain" description="POTRA" evidence="7">
    <location>
        <begin position="59"/>
        <end position="124"/>
    </location>
</feature>
<dbReference type="InterPro" id="IPR013685">
    <property type="entry name" value="POTRA_FtsQ_type"/>
</dbReference>
<keyword evidence="1" id="KW-1003">Cell membrane</keyword>
<dbReference type="InterPro" id="IPR050487">
    <property type="entry name" value="FtsQ_DivIB"/>
</dbReference>
<dbReference type="Pfam" id="PF08478">
    <property type="entry name" value="POTRA_1"/>
    <property type="match status" value="1"/>
</dbReference>
<proteinExistence type="predicted"/>
<sequence>MSDIIGLQNHAYTELQQSPQTVKKTKGKQLLKIIILVMLLFLAGDSVYYLFILPFNSTAKIQFSGIDTVLEADLKKAAGITGTEKWGKIDKDVLLHRIASYPLVAEVHVLKKYPDKVLIEITERKPVGVLLATVGDRTIPMEIDRTGTVFKAASKKEPQELPIISGLSFQTIRAGMKVHKQLVPLFRQLDLLQKKNPALLSEISEMKIEQKKYGGFDLILYPVRTQVKVRADSTLNEDRLQYMMLTLDVIRELDLSSKIEELDVRAGTASYRLRGEANE</sequence>
<evidence type="ECO:0000256" key="2">
    <source>
        <dbReference type="ARBA" id="ARBA00022618"/>
    </source>
</evidence>
<evidence type="ECO:0000313" key="9">
    <source>
        <dbReference type="Proteomes" id="UP000464374"/>
    </source>
</evidence>
<evidence type="ECO:0000259" key="7">
    <source>
        <dbReference type="Pfam" id="PF08478"/>
    </source>
</evidence>
<dbReference type="Gene3D" id="3.10.20.310">
    <property type="entry name" value="membrane protein fhac"/>
    <property type="match status" value="1"/>
</dbReference>
<keyword evidence="2" id="KW-0132">Cell division</keyword>
<keyword evidence="3 6" id="KW-0812">Transmembrane</keyword>
<keyword evidence="6" id="KW-0472">Membrane</keyword>
<evidence type="ECO:0000313" key="8">
    <source>
        <dbReference type="EMBL" id="QHX43557.1"/>
    </source>
</evidence>
<gene>
    <name evidence="8" type="ORF">GWP43_09030</name>
</gene>
<reference evidence="8 9" key="1">
    <citation type="submission" date="2020-01" db="EMBL/GenBank/DDBJ databases">
        <title>Complete genome sequence of a human oral phylogroup 1 Treponema sp. strain ATCC 700766, originally isolated from periodontitis dental plaque.</title>
        <authorList>
            <person name="Chan Y."/>
            <person name="Huo Y.-B."/>
            <person name="Yu X.-L."/>
            <person name="Zeng H."/>
            <person name="Leung W.-K."/>
            <person name="Watt R.M."/>
        </authorList>
    </citation>
    <scope>NUCLEOTIDE SEQUENCE [LARGE SCALE GENOMIC DNA]</scope>
    <source>
        <strain evidence="8 9">OMZ 804</strain>
    </source>
</reference>
<dbReference type="PANTHER" id="PTHR37820:SF1">
    <property type="entry name" value="CELL DIVISION PROTEIN FTSQ"/>
    <property type="match status" value="1"/>
</dbReference>
<keyword evidence="5" id="KW-0131">Cell cycle</keyword>
<protein>
    <submittedName>
        <fullName evidence="8">FtsQ-type POTRA domain-containing protein</fullName>
    </submittedName>
</protein>
<evidence type="ECO:0000256" key="5">
    <source>
        <dbReference type="ARBA" id="ARBA00023306"/>
    </source>
</evidence>
<name>A0A6P1Y1A3_9SPIR</name>